<dbReference type="EMBL" id="JAATIZ010000005">
    <property type="protein sequence ID" value="NJB66096.1"/>
    <property type="molecule type" value="Genomic_DNA"/>
</dbReference>
<comment type="subunit">
    <text evidence="3 8">Homodimer.</text>
</comment>
<reference evidence="11 13" key="1">
    <citation type="submission" date="2020-03" db="EMBL/GenBank/DDBJ databases">
        <title>Genomic Encyclopedia of Type Strains, Phase IV (KMG-IV): sequencing the most valuable type-strain genomes for metagenomic binning, comparative biology and taxonomic classification.</title>
        <authorList>
            <person name="Goeker M."/>
        </authorList>
    </citation>
    <scope>NUCLEOTIDE SEQUENCE [LARGE SCALE GENOMIC DNA]</scope>
    <source>
        <strain evidence="11 13">DSM 26613</strain>
    </source>
</reference>
<evidence type="ECO:0000256" key="1">
    <source>
        <dbReference type="ARBA" id="ARBA00004496"/>
    </source>
</evidence>
<feature type="domain" description="PhoU" evidence="9">
    <location>
        <begin position="21"/>
        <end position="107"/>
    </location>
</feature>
<dbReference type="PANTHER" id="PTHR42930">
    <property type="entry name" value="PHOSPHATE-SPECIFIC TRANSPORT SYSTEM ACCESSORY PROTEIN PHOU"/>
    <property type="match status" value="1"/>
</dbReference>
<keyword evidence="5 8" id="KW-0963">Cytoplasm</keyword>
<reference evidence="10" key="3">
    <citation type="submission" date="2021-09" db="EMBL/GenBank/DDBJ databases">
        <authorList>
            <person name="Gilroy R."/>
        </authorList>
    </citation>
    <scope>NUCLEOTIDE SEQUENCE</scope>
    <source>
        <strain evidence="10">CHK175-13533</strain>
    </source>
</reference>
<proteinExistence type="inferred from homology"/>
<evidence type="ECO:0000256" key="5">
    <source>
        <dbReference type="ARBA" id="ARBA00022490"/>
    </source>
</evidence>
<protein>
    <recommendedName>
        <fullName evidence="8">Phosphate-specific transport system accessory protein PhoU</fullName>
    </recommendedName>
</protein>
<organism evidence="10 12">
    <name type="scientific">Paenalcaligenes hominis</name>
    <dbReference type="NCBI Taxonomy" id="643674"/>
    <lineage>
        <taxon>Bacteria</taxon>
        <taxon>Pseudomonadati</taxon>
        <taxon>Pseudomonadota</taxon>
        <taxon>Betaproteobacteria</taxon>
        <taxon>Burkholderiales</taxon>
        <taxon>Alcaligenaceae</taxon>
        <taxon>Paenalcaligenes</taxon>
    </lineage>
</organism>
<evidence type="ECO:0000259" key="9">
    <source>
        <dbReference type="Pfam" id="PF01895"/>
    </source>
</evidence>
<comment type="subcellular location">
    <subcellularLocation>
        <location evidence="1 8">Cytoplasm</location>
    </subcellularLocation>
</comment>
<gene>
    <name evidence="10" type="primary">phoU</name>
    <name evidence="11" type="ORF">GGR41_002358</name>
    <name evidence="10" type="ORF">K8U84_06515</name>
</gene>
<dbReference type="NCBIfam" id="TIGR02135">
    <property type="entry name" value="phoU_full"/>
    <property type="match status" value="1"/>
</dbReference>
<reference evidence="10" key="2">
    <citation type="journal article" date="2021" name="PeerJ">
        <title>Extensive microbial diversity within the chicken gut microbiome revealed by metagenomics and culture.</title>
        <authorList>
            <person name="Gilroy R."/>
            <person name="Ravi A."/>
            <person name="Getino M."/>
            <person name="Pursley I."/>
            <person name="Horton D.L."/>
            <person name="Alikhan N.F."/>
            <person name="Baker D."/>
            <person name="Gharbi K."/>
            <person name="Hall N."/>
            <person name="Watson M."/>
            <person name="Adriaenssens E.M."/>
            <person name="Foster-Nyarko E."/>
            <person name="Jarju S."/>
            <person name="Secka A."/>
            <person name="Antonio M."/>
            <person name="Oren A."/>
            <person name="Chaudhuri R.R."/>
            <person name="La Ragione R."/>
            <person name="Hildebrand F."/>
            <person name="Pallen M.J."/>
        </authorList>
    </citation>
    <scope>NUCLEOTIDE SEQUENCE</scope>
    <source>
        <strain evidence="10">CHK175-13533</strain>
    </source>
</reference>
<evidence type="ECO:0000313" key="10">
    <source>
        <dbReference type="EMBL" id="HJH24187.1"/>
    </source>
</evidence>
<evidence type="ECO:0000256" key="6">
    <source>
        <dbReference type="ARBA" id="ARBA00022592"/>
    </source>
</evidence>
<dbReference type="GO" id="GO:0045936">
    <property type="term" value="P:negative regulation of phosphate metabolic process"/>
    <property type="evidence" value="ECO:0007669"/>
    <property type="project" value="InterPro"/>
</dbReference>
<evidence type="ECO:0000313" key="11">
    <source>
        <dbReference type="EMBL" id="NJB66096.1"/>
    </source>
</evidence>
<dbReference type="EMBL" id="DYTQ01000076">
    <property type="protein sequence ID" value="HJH24187.1"/>
    <property type="molecule type" value="Genomic_DNA"/>
</dbReference>
<evidence type="ECO:0000256" key="4">
    <source>
        <dbReference type="ARBA" id="ARBA00022448"/>
    </source>
</evidence>
<dbReference type="RefSeq" id="WP_167662013.1">
    <property type="nucleotide sequence ID" value="NZ_BMCQ01000007.1"/>
</dbReference>
<dbReference type="GO" id="GO:0030643">
    <property type="term" value="P:intracellular phosphate ion homeostasis"/>
    <property type="evidence" value="ECO:0007669"/>
    <property type="project" value="InterPro"/>
</dbReference>
<dbReference type="PIRSF" id="PIRSF003107">
    <property type="entry name" value="PhoU"/>
    <property type="match status" value="1"/>
</dbReference>
<dbReference type="GO" id="GO:0006817">
    <property type="term" value="P:phosphate ion transport"/>
    <property type="evidence" value="ECO:0007669"/>
    <property type="project" value="UniProtKB-KW"/>
</dbReference>
<feature type="domain" description="PhoU" evidence="9">
    <location>
        <begin position="124"/>
        <end position="209"/>
    </location>
</feature>
<keyword evidence="4 8" id="KW-0813">Transport</keyword>
<evidence type="ECO:0000256" key="2">
    <source>
        <dbReference type="ARBA" id="ARBA00008107"/>
    </source>
</evidence>
<evidence type="ECO:0000313" key="12">
    <source>
        <dbReference type="Proteomes" id="UP000700248"/>
    </source>
</evidence>
<dbReference type="Proteomes" id="UP000700248">
    <property type="component" value="Unassembled WGS sequence"/>
</dbReference>
<dbReference type="InterPro" id="IPR028366">
    <property type="entry name" value="PhoU"/>
</dbReference>
<dbReference type="AlphaFoldDB" id="A0A9D3AAW1"/>
<dbReference type="PANTHER" id="PTHR42930:SF3">
    <property type="entry name" value="PHOSPHATE-SPECIFIC TRANSPORT SYSTEM ACCESSORY PROTEIN PHOU"/>
    <property type="match status" value="1"/>
</dbReference>
<evidence type="ECO:0000256" key="8">
    <source>
        <dbReference type="PIRNR" id="PIRNR003107"/>
    </source>
</evidence>
<accession>A0A9D3AAW1</accession>
<dbReference type="Pfam" id="PF01895">
    <property type="entry name" value="PhoU"/>
    <property type="match status" value="2"/>
</dbReference>
<keyword evidence="13" id="KW-1185">Reference proteome</keyword>
<comment type="similarity">
    <text evidence="2 8">Belongs to the PhoU family.</text>
</comment>
<dbReference type="InterPro" id="IPR026022">
    <property type="entry name" value="PhoU_dom"/>
</dbReference>
<comment type="function">
    <text evidence="7 8">Plays a role in the regulation of phosphate uptake.</text>
</comment>
<name>A0A9D3AAW1_9BURK</name>
<dbReference type="GO" id="GO:0005737">
    <property type="term" value="C:cytoplasm"/>
    <property type="evidence" value="ECO:0007669"/>
    <property type="project" value="UniProtKB-SubCell"/>
</dbReference>
<comment type="caution">
    <text evidence="10">The sequence shown here is derived from an EMBL/GenBank/DDBJ whole genome shotgun (WGS) entry which is preliminary data.</text>
</comment>
<sequence length="239" mass="27367">MIEHTNKQFHTELEATRSLFLQMGGVVESMVEQAMEALFSGDLRLVDQVREREKEVNSLEVEIDERITYIIARNQPTAIDLRTLLSISKMLTDLERCGDEAERIAKMARRLHEADSGYEPVVELRHMSNSVASMINQSLDAFARQDMVVAADVVRKDKDVDKEWKGSLRHVITYMIEDPRTISRSIDLIFIARALERMGDHAKNMAERVIYMVLGDDVRHTGMKNTVRTALGKDVNFDE</sequence>
<keyword evidence="6 8" id="KW-0592">Phosphate transport</keyword>
<dbReference type="Proteomes" id="UP000783934">
    <property type="component" value="Unassembled WGS sequence"/>
</dbReference>
<dbReference type="SUPFAM" id="SSF109755">
    <property type="entry name" value="PhoU-like"/>
    <property type="match status" value="1"/>
</dbReference>
<evidence type="ECO:0000256" key="3">
    <source>
        <dbReference type="ARBA" id="ARBA00011738"/>
    </source>
</evidence>
<evidence type="ECO:0000256" key="7">
    <source>
        <dbReference type="ARBA" id="ARBA00056181"/>
    </source>
</evidence>
<dbReference type="Gene3D" id="1.20.58.220">
    <property type="entry name" value="Phosphate transport system protein phou homolog 2, domain 2"/>
    <property type="match status" value="1"/>
</dbReference>
<dbReference type="FunFam" id="1.20.58.220:FF:000004">
    <property type="entry name" value="Phosphate-specific transport system accessory protein PhoU"/>
    <property type="match status" value="1"/>
</dbReference>
<dbReference type="InterPro" id="IPR038078">
    <property type="entry name" value="PhoU-like_sf"/>
</dbReference>
<evidence type="ECO:0000313" key="13">
    <source>
        <dbReference type="Proteomes" id="UP000783934"/>
    </source>
</evidence>